<dbReference type="CDD" id="cd02440">
    <property type="entry name" value="AdoMet_MTases"/>
    <property type="match status" value="1"/>
</dbReference>
<dbReference type="PANTHER" id="PTHR42912">
    <property type="entry name" value="METHYLTRANSFERASE"/>
    <property type="match status" value="1"/>
</dbReference>
<organism evidence="2 3">
    <name type="scientific">Actinokineospora guangxiensis</name>
    <dbReference type="NCBI Taxonomy" id="1490288"/>
    <lineage>
        <taxon>Bacteria</taxon>
        <taxon>Bacillati</taxon>
        <taxon>Actinomycetota</taxon>
        <taxon>Actinomycetes</taxon>
        <taxon>Pseudonocardiales</taxon>
        <taxon>Pseudonocardiaceae</taxon>
        <taxon>Actinokineospora</taxon>
    </lineage>
</organism>
<dbReference type="InterPro" id="IPR029063">
    <property type="entry name" value="SAM-dependent_MTases_sf"/>
</dbReference>
<dbReference type="PANTHER" id="PTHR42912:SF95">
    <property type="entry name" value="METHYLTRANSFERASE TYPE 11 DOMAIN-CONTAINING PROTEIN"/>
    <property type="match status" value="1"/>
</dbReference>
<dbReference type="GO" id="GO:0008168">
    <property type="term" value="F:methyltransferase activity"/>
    <property type="evidence" value="ECO:0007669"/>
    <property type="project" value="UniProtKB-KW"/>
</dbReference>
<dbReference type="GO" id="GO:0032259">
    <property type="term" value="P:methylation"/>
    <property type="evidence" value="ECO:0007669"/>
    <property type="project" value="UniProtKB-KW"/>
</dbReference>
<dbReference type="EMBL" id="JBHSKF010000002">
    <property type="protein sequence ID" value="MFC5286230.1"/>
    <property type="molecule type" value="Genomic_DNA"/>
</dbReference>
<keyword evidence="3" id="KW-1185">Reference proteome</keyword>
<gene>
    <name evidence="2" type="ORF">ACFPM7_04145</name>
</gene>
<dbReference type="SUPFAM" id="SSF53335">
    <property type="entry name" value="S-adenosyl-L-methionine-dependent methyltransferases"/>
    <property type="match status" value="1"/>
</dbReference>
<dbReference type="Pfam" id="PF13649">
    <property type="entry name" value="Methyltransf_25"/>
    <property type="match status" value="1"/>
</dbReference>
<proteinExistence type="predicted"/>
<protein>
    <submittedName>
        <fullName evidence="2">Class I SAM-dependent DNA methyltransferase</fullName>
    </submittedName>
</protein>
<dbReference type="InterPro" id="IPR050508">
    <property type="entry name" value="Methyltransf_Superfamily"/>
</dbReference>
<dbReference type="Proteomes" id="UP001596157">
    <property type="component" value="Unassembled WGS sequence"/>
</dbReference>
<dbReference type="RefSeq" id="WP_378243983.1">
    <property type="nucleotide sequence ID" value="NZ_JBHSKF010000002.1"/>
</dbReference>
<comment type="caution">
    <text evidence="2">The sequence shown here is derived from an EMBL/GenBank/DDBJ whole genome shotgun (WGS) entry which is preliminary data.</text>
</comment>
<evidence type="ECO:0000313" key="2">
    <source>
        <dbReference type="EMBL" id="MFC5286230.1"/>
    </source>
</evidence>
<reference evidence="3" key="1">
    <citation type="journal article" date="2019" name="Int. J. Syst. Evol. Microbiol.">
        <title>The Global Catalogue of Microorganisms (GCM) 10K type strain sequencing project: providing services to taxonomists for standard genome sequencing and annotation.</title>
        <authorList>
            <consortium name="The Broad Institute Genomics Platform"/>
            <consortium name="The Broad Institute Genome Sequencing Center for Infectious Disease"/>
            <person name="Wu L."/>
            <person name="Ma J."/>
        </authorList>
    </citation>
    <scope>NUCLEOTIDE SEQUENCE [LARGE SCALE GENOMIC DNA]</scope>
    <source>
        <strain evidence="3">CCUG 59778</strain>
    </source>
</reference>
<evidence type="ECO:0000313" key="3">
    <source>
        <dbReference type="Proteomes" id="UP001596157"/>
    </source>
</evidence>
<keyword evidence="2" id="KW-0489">Methyltransferase</keyword>
<sequence length="205" mass="21990">MRLNDIRAAYDLVAEDYLAILRHELVAKPFDRIALSAFAEVVSGPVVEVGCGPGRITAHLHSLGVDARGEDLSPAMVAVARRAYPDLRFDVGAMTALDVADGSLGGVVSWYSIVHTPLAELPAVFTEFARALTPGGHALIAFKTGDAVHHLTRAYGHDLSLDVHWHPVDAVATAMTTAGLTELARLTRPADEQEKGPQAWLIGRR</sequence>
<keyword evidence="2" id="KW-0808">Transferase</keyword>
<name>A0ABW0EJB8_9PSEU</name>
<dbReference type="Gene3D" id="3.40.50.150">
    <property type="entry name" value="Vaccinia Virus protein VP39"/>
    <property type="match status" value="1"/>
</dbReference>
<evidence type="ECO:0000259" key="1">
    <source>
        <dbReference type="Pfam" id="PF13649"/>
    </source>
</evidence>
<dbReference type="InterPro" id="IPR041698">
    <property type="entry name" value="Methyltransf_25"/>
</dbReference>
<accession>A0ABW0EJB8</accession>
<feature type="domain" description="Methyltransferase" evidence="1">
    <location>
        <begin position="46"/>
        <end position="136"/>
    </location>
</feature>